<reference evidence="2 3" key="1">
    <citation type="submission" date="2023-09" db="EMBL/GenBank/DDBJ databases">
        <title>Nesidiocoris tenuis whole genome shotgun sequence.</title>
        <authorList>
            <person name="Shibata T."/>
            <person name="Shimoda M."/>
            <person name="Kobayashi T."/>
            <person name="Uehara T."/>
        </authorList>
    </citation>
    <scope>NUCLEOTIDE SEQUENCE [LARGE SCALE GENOMIC DNA]</scope>
    <source>
        <strain evidence="2 3">Japan</strain>
    </source>
</reference>
<dbReference type="Proteomes" id="UP001307889">
    <property type="component" value="Chromosome 2"/>
</dbReference>
<feature type="compositionally biased region" description="Polar residues" evidence="1">
    <location>
        <begin position="1"/>
        <end position="18"/>
    </location>
</feature>
<name>A0ABN7AFB7_9HEMI</name>
<organism evidence="2 3">
    <name type="scientific">Nesidiocoris tenuis</name>
    <dbReference type="NCBI Taxonomy" id="355587"/>
    <lineage>
        <taxon>Eukaryota</taxon>
        <taxon>Metazoa</taxon>
        <taxon>Ecdysozoa</taxon>
        <taxon>Arthropoda</taxon>
        <taxon>Hexapoda</taxon>
        <taxon>Insecta</taxon>
        <taxon>Pterygota</taxon>
        <taxon>Neoptera</taxon>
        <taxon>Paraneoptera</taxon>
        <taxon>Hemiptera</taxon>
        <taxon>Heteroptera</taxon>
        <taxon>Panheteroptera</taxon>
        <taxon>Cimicomorpha</taxon>
        <taxon>Miridae</taxon>
        <taxon>Dicyphina</taxon>
        <taxon>Nesidiocoris</taxon>
    </lineage>
</organism>
<gene>
    <name evidence="2" type="ORF">NTJ_03789</name>
</gene>
<accession>A0ABN7AFB7</accession>
<keyword evidence="3" id="KW-1185">Reference proteome</keyword>
<proteinExistence type="predicted"/>
<evidence type="ECO:0000256" key="1">
    <source>
        <dbReference type="SAM" id="MobiDB-lite"/>
    </source>
</evidence>
<evidence type="ECO:0000313" key="3">
    <source>
        <dbReference type="Proteomes" id="UP001307889"/>
    </source>
</evidence>
<evidence type="ECO:0000313" key="2">
    <source>
        <dbReference type="EMBL" id="BES90981.1"/>
    </source>
</evidence>
<dbReference type="EMBL" id="AP028910">
    <property type="protein sequence ID" value="BES90981.1"/>
    <property type="molecule type" value="Genomic_DNA"/>
</dbReference>
<protein>
    <submittedName>
        <fullName evidence="2">Uncharacterized protein</fullName>
    </submittedName>
</protein>
<sequence>MSSRQASSQHLGTGTPTQFPLPASPSVRLLRLLFFRRPSVFLGVLPLPRSHPLAPSRLSNSPSSFRLLPFGTSAVAIVVLQD</sequence>
<feature type="region of interest" description="Disordered" evidence="1">
    <location>
        <begin position="1"/>
        <end position="23"/>
    </location>
</feature>